<dbReference type="PROSITE" id="PS00530">
    <property type="entry name" value="RNASE_T2_1"/>
    <property type="match status" value="1"/>
</dbReference>
<feature type="signal peptide" evidence="3">
    <location>
        <begin position="1"/>
        <end position="37"/>
    </location>
</feature>
<dbReference type="EMBL" id="JAASQI010000004">
    <property type="protein sequence ID" value="NIJ58191.1"/>
    <property type="molecule type" value="Genomic_DNA"/>
</dbReference>
<dbReference type="SUPFAM" id="SSF55895">
    <property type="entry name" value="Ribonuclease Rh-like"/>
    <property type="match status" value="1"/>
</dbReference>
<dbReference type="Pfam" id="PF00445">
    <property type="entry name" value="Ribonuclease_T2"/>
    <property type="match status" value="1"/>
</dbReference>
<comment type="caution">
    <text evidence="4">The sequence shown here is derived from an EMBL/GenBank/DDBJ whole genome shotgun (WGS) entry which is preliminary data.</text>
</comment>
<proteinExistence type="inferred from homology"/>
<evidence type="ECO:0000256" key="3">
    <source>
        <dbReference type="SAM" id="SignalP"/>
    </source>
</evidence>
<accession>A0ABX0V514</accession>
<dbReference type="InterPro" id="IPR001568">
    <property type="entry name" value="RNase_T2-like"/>
</dbReference>
<evidence type="ECO:0000256" key="1">
    <source>
        <dbReference type="ARBA" id="ARBA00007469"/>
    </source>
</evidence>
<dbReference type="PANTHER" id="PTHR11240:SF22">
    <property type="entry name" value="RIBONUCLEASE T2"/>
    <property type="match status" value="1"/>
</dbReference>
<name>A0ABX0V514_9HYPH</name>
<dbReference type="GO" id="GO:0033897">
    <property type="term" value="F:ribonuclease T2 activity"/>
    <property type="evidence" value="ECO:0007669"/>
    <property type="project" value="UniProtKB-EC"/>
</dbReference>
<comment type="similarity">
    <text evidence="1 2">Belongs to the RNase T2 family.</text>
</comment>
<reference evidence="4 5" key="1">
    <citation type="submission" date="2020-03" db="EMBL/GenBank/DDBJ databases">
        <title>Genomic Encyclopedia of Type Strains, Phase IV (KMG-IV): sequencing the most valuable type-strain genomes for metagenomic binning, comparative biology and taxonomic classification.</title>
        <authorList>
            <person name="Goeker M."/>
        </authorList>
    </citation>
    <scope>NUCLEOTIDE SEQUENCE [LARGE SCALE GENOMIC DNA]</scope>
    <source>
        <strain evidence="4 5">DSM 103870</strain>
    </source>
</reference>
<feature type="chain" id="PRO_5046678540" evidence="3">
    <location>
        <begin position="38"/>
        <end position="235"/>
    </location>
</feature>
<evidence type="ECO:0000256" key="2">
    <source>
        <dbReference type="RuleBase" id="RU004328"/>
    </source>
</evidence>
<keyword evidence="3" id="KW-0732">Signal</keyword>
<dbReference type="Gene3D" id="3.90.730.10">
    <property type="entry name" value="Ribonuclease T2-like"/>
    <property type="match status" value="1"/>
</dbReference>
<dbReference type="PANTHER" id="PTHR11240">
    <property type="entry name" value="RIBONUCLEASE T2"/>
    <property type="match status" value="1"/>
</dbReference>
<dbReference type="Proteomes" id="UP001429580">
    <property type="component" value="Unassembled WGS sequence"/>
</dbReference>
<dbReference type="InterPro" id="IPR039378">
    <property type="entry name" value="RNase_T2_prok"/>
</dbReference>
<keyword evidence="4" id="KW-0456">Lyase</keyword>
<dbReference type="RefSeq" id="WP_166951895.1">
    <property type="nucleotide sequence ID" value="NZ_JAASQI010000004.1"/>
</dbReference>
<evidence type="ECO:0000313" key="5">
    <source>
        <dbReference type="Proteomes" id="UP001429580"/>
    </source>
</evidence>
<dbReference type="CDD" id="cd01062">
    <property type="entry name" value="RNase_T2_prok"/>
    <property type="match status" value="1"/>
</dbReference>
<dbReference type="EC" id="4.6.1.19" evidence="4"/>
<evidence type="ECO:0000313" key="4">
    <source>
        <dbReference type="EMBL" id="NIJ58191.1"/>
    </source>
</evidence>
<dbReference type="InterPro" id="IPR018188">
    <property type="entry name" value="RNase_T2_His_AS_1"/>
</dbReference>
<keyword evidence="5" id="KW-1185">Reference proteome</keyword>
<dbReference type="InterPro" id="IPR036430">
    <property type="entry name" value="RNase_T2-like_sf"/>
</dbReference>
<gene>
    <name evidence="4" type="ORF">FHS82_002033</name>
</gene>
<protein>
    <submittedName>
        <fullName evidence="4">Ribonuclease T2</fullName>
        <ecNumber evidence="4">4.6.1.19</ecNumber>
    </submittedName>
</protein>
<sequence length="235" mass="25868">MLLSAHLIPAPLRTARRFPLLAALACALPLLAGEAHAQRVERGARPGAFDFYVLALSWSPGFCELEGRADRRDQCAVGRKHGFVVHGLWPQYERGYPRECAAMPRVPSRQAMNVAAGIFPEQGLARHQWRVHGTCSGQTPEAYFRDTARARDRVTIPPALHGLPGDRVASPAEVERAFIAANPGLQPDMIATACQRGRLKEVRICLSRDLSGFRVCPEVDRSGCRDRNVTIDAPE</sequence>
<organism evidence="4 5">
    <name type="scientific">Pseudochelatococcus lubricantis</name>
    <dbReference type="NCBI Taxonomy" id="1538102"/>
    <lineage>
        <taxon>Bacteria</taxon>
        <taxon>Pseudomonadati</taxon>
        <taxon>Pseudomonadota</taxon>
        <taxon>Alphaproteobacteria</taxon>
        <taxon>Hyphomicrobiales</taxon>
        <taxon>Chelatococcaceae</taxon>
        <taxon>Pseudochelatococcus</taxon>
    </lineage>
</organism>